<accession>A0A8T8I7A7</accession>
<gene>
    <name evidence="3" type="ORF">J7S33_16045</name>
    <name evidence="2" type="ORF">JOE68_003116</name>
</gene>
<dbReference type="RefSeq" id="WP_204843041.1">
    <property type="nucleotide sequence ID" value="NZ_JAFBCL010000001.1"/>
</dbReference>
<dbReference type="EMBL" id="JAFBCL010000001">
    <property type="protein sequence ID" value="MBM7812251.1"/>
    <property type="molecule type" value="Genomic_DNA"/>
</dbReference>
<dbReference type="Proteomes" id="UP001195724">
    <property type="component" value="Unassembled WGS sequence"/>
</dbReference>
<dbReference type="CDD" id="cd02440">
    <property type="entry name" value="AdoMet_MTases"/>
    <property type="match status" value="1"/>
</dbReference>
<dbReference type="Gene3D" id="3.40.50.150">
    <property type="entry name" value="Vaccinia Virus protein VP39"/>
    <property type="match status" value="1"/>
</dbReference>
<dbReference type="PANTHER" id="PTHR42912">
    <property type="entry name" value="METHYLTRANSFERASE"/>
    <property type="match status" value="1"/>
</dbReference>
<dbReference type="InterPro" id="IPR050508">
    <property type="entry name" value="Methyltransf_Superfamily"/>
</dbReference>
<evidence type="ECO:0000313" key="5">
    <source>
        <dbReference type="Proteomes" id="UP001195724"/>
    </source>
</evidence>
<dbReference type="Proteomes" id="UP000671828">
    <property type="component" value="Chromosome"/>
</dbReference>
<reference evidence="3" key="2">
    <citation type="submission" date="2021-04" db="EMBL/GenBank/DDBJ databases">
        <title>Saccharothrix algeriensis WGS.</title>
        <authorList>
            <person name="Stuskova K."/>
            <person name="Hakalova E."/>
            <person name="Tebbal A.B."/>
            <person name="Eichmeier A."/>
        </authorList>
    </citation>
    <scope>NUCLEOTIDE SEQUENCE</scope>
    <source>
        <strain evidence="3">NRRL B-24137</strain>
    </source>
</reference>
<proteinExistence type="predicted"/>
<evidence type="ECO:0000313" key="2">
    <source>
        <dbReference type="EMBL" id="MBM7812251.1"/>
    </source>
</evidence>
<dbReference type="GO" id="GO:0032259">
    <property type="term" value="P:methylation"/>
    <property type="evidence" value="ECO:0007669"/>
    <property type="project" value="UniProtKB-KW"/>
</dbReference>
<dbReference type="AlphaFoldDB" id="A0A8T8I7A7"/>
<evidence type="ECO:0000313" key="3">
    <source>
        <dbReference type="EMBL" id="QTR05864.1"/>
    </source>
</evidence>
<keyword evidence="5" id="KW-1185">Reference proteome</keyword>
<protein>
    <submittedName>
        <fullName evidence="2 3">SAM-dependent methyltransferase</fullName>
    </submittedName>
</protein>
<dbReference type="PANTHER" id="PTHR42912:SF95">
    <property type="entry name" value="METHYLTRANSFERASE TYPE 11 DOMAIN-CONTAINING PROTEIN"/>
    <property type="match status" value="1"/>
</dbReference>
<keyword evidence="3" id="KW-0489">Methyltransferase</keyword>
<sequence length="213" mass="22749">MTDPDFLATTRTAYDVVAADYEELLRDHLAGCPADRAVLGAFAELVTGEVADVGCGPGRITAHLAALGLAAFGVDLSPRMVAVARSRHPGLRFEVGSMTGLDLPDAGLGGVVAWYSVIHVPPEHHPGVFAGFHRVLRPGGHLLLAFQAGDERRDITEGYGHEITMSAYRLPPERVAAQLVEAGFKVRATLVRAPEPQEKTPQAYLLARRPQAG</sequence>
<dbReference type="GO" id="GO:0008168">
    <property type="term" value="F:methyltransferase activity"/>
    <property type="evidence" value="ECO:0007669"/>
    <property type="project" value="UniProtKB-KW"/>
</dbReference>
<organism evidence="3 4">
    <name type="scientific">Saccharothrix algeriensis</name>
    <dbReference type="NCBI Taxonomy" id="173560"/>
    <lineage>
        <taxon>Bacteria</taxon>
        <taxon>Bacillati</taxon>
        <taxon>Actinomycetota</taxon>
        <taxon>Actinomycetes</taxon>
        <taxon>Pseudonocardiales</taxon>
        <taxon>Pseudonocardiaceae</taxon>
        <taxon>Saccharothrix</taxon>
    </lineage>
</organism>
<evidence type="ECO:0000259" key="1">
    <source>
        <dbReference type="Pfam" id="PF13649"/>
    </source>
</evidence>
<dbReference type="InterPro" id="IPR029063">
    <property type="entry name" value="SAM-dependent_MTases_sf"/>
</dbReference>
<dbReference type="EMBL" id="CP072788">
    <property type="protein sequence ID" value="QTR05864.1"/>
    <property type="molecule type" value="Genomic_DNA"/>
</dbReference>
<reference evidence="2 5" key="1">
    <citation type="submission" date="2021-01" db="EMBL/GenBank/DDBJ databases">
        <title>Sequencing the genomes of 1000 actinobacteria strains.</title>
        <authorList>
            <person name="Klenk H.-P."/>
        </authorList>
    </citation>
    <scope>NUCLEOTIDE SEQUENCE [LARGE SCALE GENOMIC DNA]</scope>
    <source>
        <strain evidence="2 5">DSM 44581</strain>
    </source>
</reference>
<dbReference type="SUPFAM" id="SSF53335">
    <property type="entry name" value="S-adenosyl-L-methionine-dependent methyltransferases"/>
    <property type="match status" value="1"/>
</dbReference>
<name>A0A8T8I7A7_9PSEU</name>
<dbReference type="Pfam" id="PF13649">
    <property type="entry name" value="Methyltransf_25"/>
    <property type="match status" value="1"/>
</dbReference>
<dbReference type="InterPro" id="IPR041698">
    <property type="entry name" value="Methyltransf_25"/>
</dbReference>
<keyword evidence="3" id="KW-0808">Transferase</keyword>
<evidence type="ECO:0000313" key="4">
    <source>
        <dbReference type="Proteomes" id="UP000671828"/>
    </source>
</evidence>
<feature type="domain" description="Methyltransferase" evidence="1">
    <location>
        <begin position="50"/>
        <end position="140"/>
    </location>
</feature>